<proteinExistence type="predicted"/>
<dbReference type="AlphaFoldDB" id="A0A7C9DVT3"/>
<evidence type="ECO:0000313" key="1">
    <source>
        <dbReference type="EMBL" id="MBA4650666.1"/>
    </source>
</evidence>
<reference evidence="1" key="1">
    <citation type="journal article" date="2013" name="J. Plant Res.">
        <title>Effect of fungi and light on seed germination of three Opuntia species from semiarid lands of central Mexico.</title>
        <authorList>
            <person name="Delgado-Sanchez P."/>
            <person name="Jimenez-Bremont J.F."/>
            <person name="Guerrero-Gonzalez Mde L."/>
            <person name="Flores J."/>
        </authorList>
    </citation>
    <scope>NUCLEOTIDE SEQUENCE</scope>
    <source>
        <tissue evidence="1">Cladode</tissue>
    </source>
</reference>
<accession>A0A7C9DVT3</accession>
<protein>
    <submittedName>
        <fullName evidence="1">Uncharacterized protein</fullName>
    </submittedName>
</protein>
<reference evidence="1" key="2">
    <citation type="submission" date="2020-07" db="EMBL/GenBank/DDBJ databases">
        <authorList>
            <person name="Vera ALvarez R."/>
            <person name="Arias-Moreno D.M."/>
            <person name="Jimenez-Jacinto V."/>
            <person name="Jimenez-Bremont J.F."/>
            <person name="Swaminathan K."/>
            <person name="Moose S.P."/>
            <person name="Guerrero-Gonzalez M.L."/>
            <person name="Marino-Ramirez L."/>
            <person name="Landsman D."/>
            <person name="Rodriguez-Kessler M."/>
            <person name="Delgado-Sanchez P."/>
        </authorList>
    </citation>
    <scope>NUCLEOTIDE SEQUENCE</scope>
    <source>
        <tissue evidence="1">Cladode</tissue>
    </source>
</reference>
<dbReference type="EMBL" id="GISG01165980">
    <property type="protein sequence ID" value="MBA4650666.1"/>
    <property type="molecule type" value="Transcribed_RNA"/>
</dbReference>
<name>A0A7C9DVT3_OPUST</name>
<organism evidence="1">
    <name type="scientific">Opuntia streptacantha</name>
    <name type="common">Prickly pear cactus</name>
    <name type="synonym">Opuntia cardona</name>
    <dbReference type="NCBI Taxonomy" id="393608"/>
    <lineage>
        <taxon>Eukaryota</taxon>
        <taxon>Viridiplantae</taxon>
        <taxon>Streptophyta</taxon>
        <taxon>Embryophyta</taxon>
        <taxon>Tracheophyta</taxon>
        <taxon>Spermatophyta</taxon>
        <taxon>Magnoliopsida</taxon>
        <taxon>eudicotyledons</taxon>
        <taxon>Gunneridae</taxon>
        <taxon>Pentapetalae</taxon>
        <taxon>Caryophyllales</taxon>
        <taxon>Cactineae</taxon>
        <taxon>Cactaceae</taxon>
        <taxon>Opuntioideae</taxon>
        <taxon>Opuntia</taxon>
    </lineage>
</organism>
<sequence length="112" mass="13161">MATLETQKGCLYKLVSLLLTKQRHSRIAIQEADTTSESTIYKETTLLDLSTYLSAIIGEPLLHSRELYLVHDILYRKMRMKWTDHSSVPYKRKRSVEQLQDWCLAFCMMAYL</sequence>